<dbReference type="SUPFAM" id="SSF111369">
    <property type="entry name" value="HlyD-like secretion proteins"/>
    <property type="match status" value="1"/>
</dbReference>
<evidence type="ECO:0000259" key="5">
    <source>
        <dbReference type="Pfam" id="PF25975"/>
    </source>
</evidence>
<dbReference type="Pfam" id="PF25975">
    <property type="entry name" value="CzcB_C"/>
    <property type="match status" value="1"/>
</dbReference>
<reference evidence="6 7" key="1">
    <citation type="submission" date="2024-04" db="EMBL/GenBank/DDBJ databases">
        <authorList>
            <person name="Cremers G."/>
        </authorList>
    </citation>
    <scope>NUCLEOTIDE SEQUENCE [LARGE SCALE GENOMIC DNA]</scope>
    <source>
        <strain evidence="6">MeCH1-AG</strain>
    </source>
</reference>
<evidence type="ECO:0000313" key="7">
    <source>
        <dbReference type="Proteomes" id="UP001497493"/>
    </source>
</evidence>
<keyword evidence="7" id="KW-1185">Reference proteome</keyword>
<dbReference type="RefSeq" id="WP_348759593.1">
    <property type="nucleotide sequence ID" value="NZ_OZ026884.1"/>
</dbReference>
<dbReference type="Gene3D" id="2.40.50.100">
    <property type="match status" value="1"/>
</dbReference>
<dbReference type="Gene3D" id="2.40.420.20">
    <property type="match status" value="1"/>
</dbReference>
<dbReference type="Pfam" id="PF25973">
    <property type="entry name" value="BSH_CzcB"/>
    <property type="match status" value="1"/>
</dbReference>
<name>A0ABP1C737_9GAMM</name>
<sequence>MKNLVLLLGLLLFGVAEGAEPVVKLSPEQIAHLGIRTAQPEPVSALPLARAPGRVVLPPGREFVVSTLQSGVVNRVNVPQGVRVKKGQALAEIRSPAFLDVQKTLLDAASVLNVAQVKLHRDQMLLKEGVISQLRWQETKSDFDKAQATLKAAEQTLLASGMTAAEVERLKATRHIDSLLEVYAPTDGVVLERLATVGQRVDALAPLFRLGKLDQLWVEVDMPQERLHEIKLGDRVVVENPKATARIIEVSQNVDPASQTALVRAVVEAGALQLRPGMQINVQLMHRSTDHIVRVPSEAVFSHQGQNYVFVKTADGFAAREVRVAGEEPYRVTIHEGLNPGDSVVVQGVAALKAAWLGTGVDP</sequence>
<dbReference type="EMBL" id="OZ026884">
    <property type="protein sequence ID" value="CAL1240081.1"/>
    <property type="molecule type" value="Genomic_DNA"/>
</dbReference>
<evidence type="ECO:0000259" key="4">
    <source>
        <dbReference type="Pfam" id="PF25973"/>
    </source>
</evidence>
<feature type="domain" description="CusB-like beta-barrel" evidence="3">
    <location>
        <begin position="215"/>
        <end position="286"/>
    </location>
</feature>
<dbReference type="InterPro" id="IPR006143">
    <property type="entry name" value="RND_pump_MFP"/>
</dbReference>
<comment type="similarity">
    <text evidence="1">Belongs to the membrane fusion protein (MFP) (TC 8.A.1) family.</text>
</comment>
<dbReference type="PANTHER" id="PTHR30097">
    <property type="entry name" value="CATION EFFLUX SYSTEM PROTEIN CUSB"/>
    <property type="match status" value="1"/>
</dbReference>
<dbReference type="InterPro" id="IPR051909">
    <property type="entry name" value="MFP_Cation_Efflux"/>
</dbReference>
<evidence type="ECO:0000256" key="2">
    <source>
        <dbReference type="ARBA" id="ARBA00022448"/>
    </source>
</evidence>
<feature type="domain" description="CzcB-like barrel-sandwich hybrid" evidence="4">
    <location>
        <begin position="65"/>
        <end position="210"/>
    </location>
</feature>
<gene>
    <name evidence="6" type="ORF">MECH1_V1_1305</name>
</gene>
<organism evidence="6 7">
    <name type="scientific">Candidatus Methylocalor cossyra</name>
    <dbReference type="NCBI Taxonomy" id="3108543"/>
    <lineage>
        <taxon>Bacteria</taxon>
        <taxon>Pseudomonadati</taxon>
        <taxon>Pseudomonadota</taxon>
        <taxon>Gammaproteobacteria</taxon>
        <taxon>Methylococcales</taxon>
        <taxon>Methylococcaceae</taxon>
        <taxon>Candidatus Methylocalor</taxon>
    </lineage>
</organism>
<evidence type="ECO:0000313" key="6">
    <source>
        <dbReference type="EMBL" id="CAL1240081.1"/>
    </source>
</evidence>
<keyword evidence="2" id="KW-0813">Transport</keyword>
<dbReference type="InterPro" id="IPR058649">
    <property type="entry name" value="CzcB_C"/>
</dbReference>
<dbReference type="Gene3D" id="1.10.287.470">
    <property type="entry name" value="Helix hairpin bin"/>
    <property type="match status" value="1"/>
</dbReference>
<dbReference type="Gene3D" id="2.40.30.170">
    <property type="match status" value="1"/>
</dbReference>
<proteinExistence type="inferred from homology"/>
<dbReference type="PANTHER" id="PTHR30097:SF4">
    <property type="entry name" value="SLR6042 PROTEIN"/>
    <property type="match status" value="1"/>
</dbReference>
<accession>A0ABP1C737</accession>
<evidence type="ECO:0000256" key="1">
    <source>
        <dbReference type="ARBA" id="ARBA00009477"/>
    </source>
</evidence>
<dbReference type="NCBIfam" id="TIGR01730">
    <property type="entry name" value="RND_mfp"/>
    <property type="match status" value="1"/>
</dbReference>
<protein>
    <submittedName>
        <fullName evidence="6">Co/Zn/Cd efflux system membrane fusion protein</fullName>
    </submittedName>
</protein>
<feature type="domain" description="CzcB-like C-terminal circularly permuted SH3-like" evidence="5">
    <location>
        <begin position="293"/>
        <end position="353"/>
    </location>
</feature>
<dbReference type="Pfam" id="PF25954">
    <property type="entry name" value="Beta-barrel_RND_2"/>
    <property type="match status" value="1"/>
</dbReference>
<dbReference type="Proteomes" id="UP001497493">
    <property type="component" value="Chromosome"/>
</dbReference>
<dbReference type="InterPro" id="IPR058792">
    <property type="entry name" value="Beta-barrel_RND_2"/>
</dbReference>
<evidence type="ECO:0000259" key="3">
    <source>
        <dbReference type="Pfam" id="PF25954"/>
    </source>
</evidence>
<dbReference type="InterPro" id="IPR058647">
    <property type="entry name" value="BSH_CzcB-like"/>
</dbReference>